<dbReference type="OrthoDB" id="8093034at2759"/>
<dbReference type="SMART" id="SM00360">
    <property type="entry name" value="RRM"/>
    <property type="match status" value="1"/>
</dbReference>
<dbReference type="InterPro" id="IPR000504">
    <property type="entry name" value="RRM_dom"/>
</dbReference>
<keyword evidence="6" id="KW-0539">Nucleus</keyword>
<evidence type="ECO:0000256" key="2">
    <source>
        <dbReference type="ARBA" id="ARBA00015058"/>
    </source>
</evidence>
<dbReference type="GO" id="GO:0005634">
    <property type="term" value="C:nucleus"/>
    <property type="evidence" value="ECO:0007669"/>
    <property type="project" value="UniProtKB-SubCell"/>
</dbReference>
<keyword evidence="3" id="KW-0507">mRNA processing</keyword>
<dbReference type="SUPFAM" id="SSF54928">
    <property type="entry name" value="RNA-binding domain, RBD"/>
    <property type="match status" value="1"/>
</dbReference>
<organism evidence="11">
    <name type="scientific">Cyprideis torosa</name>
    <dbReference type="NCBI Taxonomy" id="163714"/>
    <lineage>
        <taxon>Eukaryota</taxon>
        <taxon>Metazoa</taxon>
        <taxon>Ecdysozoa</taxon>
        <taxon>Arthropoda</taxon>
        <taxon>Crustacea</taxon>
        <taxon>Oligostraca</taxon>
        <taxon>Ostracoda</taxon>
        <taxon>Podocopa</taxon>
        <taxon>Podocopida</taxon>
        <taxon>Cytherocopina</taxon>
        <taxon>Cytheroidea</taxon>
        <taxon>Cytherideidae</taxon>
        <taxon>Cyprideis</taxon>
    </lineage>
</organism>
<dbReference type="InterPro" id="IPR035979">
    <property type="entry name" value="RBD_domain_sf"/>
</dbReference>
<accession>A0A7R8WDD8</accession>
<dbReference type="PANTHER" id="PTHR48028">
    <property type="entry name" value="GLYCINE-RICH RNA-BINDING PROTEIN RZ1A"/>
    <property type="match status" value="1"/>
</dbReference>
<protein>
    <recommendedName>
        <fullName evidence="2">Serine/arginine-rich splicing factor 2</fullName>
    </recommendedName>
    <alternativeName>
        <fullName evidence="9">Splicing component, 35 kDa</fullName>
    </alternativeName>
    <alternativeName>
        <fullName evidence="8">Splicing factor SC35</fullName>
    </alternativeName>
    <alternativeName>
        <fullName evidence="7">Splicing factor, arginine/serine-rich 2</fullName>
    </alternativeName>
</protein>
<evidence type="ECO:0000256" key="3">
    <source>
        <dbReference type="ARBA" id="ARBA00022664"/>
    </source>
</evidence>
<dbReference type="GO" id="GO:0003723">
    <property type="term" value="F:RNA binding"/>
    <property type="evidence" value="ECO:0007669"/>
    <property type="project" value="UniProtKB-UniRule"/>
</dbReference>
<evidence type="ECO:0000256" key="1">
    <source>
        <dbReference type="ARBA" id="ARBA00004123"/>
    </source>
</evidence>
<dbReference type="PROSITE" id="PS50102">
    <property type="entry name" value="RRM"/>
    <property type="match status" value="1"/>
</dbReference>
<evidence type="ECO:0000256" key="9">
    <source>
        <dbReference type="ARBA" id="ARBA00032663"/>
    </source>
</evidence>
<evidence type="ECO:0000256" key="7">
    <source>
        <dbReference type="ARBA" id="ARBA00029589"/>
    </source>
</evidence>
<dbReference type="Gene3D" id="3.30.70.330">
    <property type="match status" value="1"/>
</dbReference>
<gene>
    <name evidence="11" type="ORF">CTOB1V02_LOCUS4963</name>
</gene>
<reference evidence="11" key="1">
    <citation type="submission" date="2020-11" db="EMBL/GenBank/DDBJ databases">
        <authorList>
            <person name="Tran Van P."/>
        </authorList>
    </citation>
    <scope>NUCLEOTIDE SEQUENCE</scope>
</reference>
<comment type="subcellular location">
    <subcellularLocation>
        <location evidence="1">Nucleus</location>
    </subcellularLocation>
</comment>
<dbReference type="Pfam" id="PF00076">
    <property type="entry name" value="RRM_1"/>
    <property type="match status" value="1"/>
</dbReference>
<evidence type="ECO:0000256" key="6">
    <source>
        <dbReference type="ARBA" id="ARBA00023242"/>
    </source>
</evidence>
<keyword evidence="5" id="KW-0508">mRNA splicing</keyword>
<dbReference type="InterPro" id="IPR012677">
    <property type="entry name" value="Nucleotide-bd_a/b_plait_sf"/>
</dbReference>
<evidence type="ECO:0000256" key="8">
    <source>
        <dbReference type="ARBA" id="ARBA00029667"/>
    </source>
</evidence>
<dbReference type="AlphaFoldDB" id="A0A7R8WDD8"/>
<sequence>MVRMKNELASEAIAQVMSQGSPTWSLCVLRMKATRSSQPSMRRTRSCCSRRTYSALPTPSAANALKILCMYGFHSIPLLKTRSSGSFPPATKDRQHCLPIVFNSKTVVHQVQYTLQLRIDALQKFIIIIFSYIIASSTAEVLVQSVYHMTAIMSGSCYQSGRSSPDFDAGAVMSRTSAGGPPPRIENMCSLKVDNITYDTGVDELRRVFNKYGDIGDIYIPRDRYSGLSRGFAFVRSQISYGEVAITSMMACLQGFFFFSAKS</sequence>
<proteinExistence type="predicted"/>
<evidence type="ECO:0000259" key="10">
    <source>
        <dbReference type="PROSITE" id="PS50102"/>
    </source>
</evidence>
<feature type="domain" description="RRM" evidence="10">
    <location>
        <begin position="189"/>
        <end position="236"/>
    </location>
</feature>
<dbReference type="EMBL" id="OB661016">
    <property type="protein sequence ID" value="CAD7227052.1"/>
    <property type="molecule type" value="Genomic_DNA"/>
</dbReference>
<evidence type="ECO:0000313" key="11">
    <source>
        <dbReference type="EMBL" id="CAD7227052.1"/>
    </source>
</evidence>
<dbReference type="GO" id="GO:0008380">
    <property type="term" value="P:RNA splicing"/>
    <property type="evidence" value="ECO:0007669"/>
    <property type="project" value="UniProtKB-KW"/>
</dbReference>
<evidence type="ECO:0000256" key="5">
    <source>
        <dbReference type="ARBA" id="ARBA00023187"/>
    </source>
</evidence>
<dbReference type="PANTHER" id="PTHR48028:SF4">
    <property type="entry name" value="SC35-LIKE SPLICING FACTOR"/>
    <property type="match status" value="1"/>
</dbReference>
<evidence type="ECO:0000256" key="4">
    <source>
        <dbReference type="ARBA" id="ARBA00022884"/>
    </source>
</evidence>
<keyword evidence="4" id="KW-0694">RNA-binding</keyword>
<dbReference type="GO" id="GO:0006397">
    <property type="term" value="P:mRNA processing"/>
    <property type="evidence" value="ECO:0007669"/>
    <property type="project" value="UniProtKB-KW"/>
</dbReference>
<name>A0A7R8WDD8_9CRUS</name>
<dbReference type="InterPro" id="IPR051106">
    <property type="entry name" value="RNA-bind/splicing_reg"/>
</dbReference>